<dbReference type="EMBL" id="WTYW01000001">
    <property type="protein sequence ID" value="MXO84905.1"/>
    <property type="molecule type" value="Genomic_DNA"/>
</dbReference>
<dbReference type="OrthoDB" id="5120525at2"/>
<evidence type="ECO:0000259" key="1">
    <source>
        <dbReference type="Pfam" id="PF12766"/>
    </source>
</evidence>
<comment type="caution">
    <text evidence="2">The sequence shown here is derived from an EMBL/GenBank/DDBJ whole genome shotgun (WGS) entry which is preliminary data.</text>
</comment>
<dbReference type="InterPro" id="IPR012349">
    <property type="entry name" value="Split_barrel_FMN-bd"/>
</dbReference>
<dbReference type="Proteomes" id="UP000433104">
    <property type="component" value="Unassembled WGS sequence"/>
</dbReference>
<sequence>MDDARHRLSEGASNRKVPFHSPVVASLDGEGGVAQRVMILRAFDAEKWQLRFHTDARSPKVDQFDSSDAVSVLFYDKDAKIQIRVAGRAVVERDSPEADAAWNDSTTFARRCYMAEAGPSSTSQSPTSGLPAPIEGVNPSEADVAPARVNFAILRIVITKLDWLHLANEGHRRALLTFEEESREPSGQWIVP</sequence>
<organism evidence="2 3">
    <name type="scientific">Parapontixanthobacter aurantiacus</name>
    <dbReference type="NCBI Taxonomy" id="1463599"/>
    <lineage>
        <taxon>Bacteria</taxon>
        <taxon>Pseudomonadati</taxon>
        <taxon>Pseudomonadota</taxon>
        <taxon>Alphaproteobacteria</taxon>
        <taxon>Sphingomonadales</taxon>
        <taxon>Erythrobacteraceae</taxon>
        <taxon>Parapontixanthobacter</taxon>
    </lineage>
</organism>
<protein>
    <submittedName>
        <fullName evidence="2">Flavin-binding protein</fullName>
    </submittedName>
</protein>
<evidence type="ECO:0000313" key="3">
    <source>
        <dbReference type="Proteomes" id="UP000433104"/>
    </source>
</evidence>
<evidence type="ECO:0000313" key="2">
    <source>
        <dbReference type="EMBL" id="MXO84905.1"/>
    </source>
</evidence>
<keyword evidence="3" id="KW-1185">Reference proteome</keyword>
<reference evidence="2 3" key="1">
    <citation type="submission" date="2019-12" db="EMBL/GenBank/DDBJ databases">
        <title>Genomic-based taxomic classification of the family Erythrobacteraceae.</title>
        <authorList>
            <person name="Xu L."/>
        </authorList>
    </citation>
    <scope>NUCLEOTIDE SEQUENCE [LARGE SCALE GENOMIC DNA]</scope>
    <source>
        <strain evidence="2 3">MCCC 1A09962</strain>
    </source>
</reference>
<name>A0A844ZAG6_9SPHN</name>
<dbReference type="InterPro" id="IPR024624">
    <property type="entry name" value="Pyridox_Oxase_Alr4036_FMN-bd"/>
</dbReference>
<dbReference type="AlphaFoldDB" id="A0A844ZAG6"/>
<dbReference type="SUPFAM" id="SSF50475">
    <property type="entry name" value="FMN-binding split barrel"/>
    <property type="match status" value="1"/>
</dbReference>
<gene>
    <name evidence="2" type="ORF">GRI38_02500</name>
</gene>
<dbReference type="Pfam" id="PF12766">
    <property type="entry name" value="Pyridox_oxase_2"/>
    <property type="match status" value="1"/>
</dbReference>
<feature type="domain" description="Pyridoxamine 5'-phosphate oxidase Alr4036 family FMN-binding" evidence="1">
    <location>
        <begin position="13"/>
        <end position="91"/>
    </location>
</feature>
<dbReference type="Gene3D" id="2.30.110.10">
    <property type="entry name" value="Electron Transport, Fmn-binding Protein, Chain A"/>
    <property type="match status" value="1"/>
</dbReference>
<dbReference type="GO" id="GO:0010181">
    <property type="term" value="F:FMN binding"/>
    <property type="evidence" value="ECO:0007669"/>
    <property type="project" value="InterPro"/>
</dbReference>
<accession>A0A844ZAG6</accession>
<proteinExistence type="predicted"/>